<dbReference type="RefSeq" id="WP_262575823.1">
    <property type="nucleotide sequence ID" value="NZ_JAOQKJ010000017.1"/>
</dbReference>
<evidence type="ECO:0000256" key="1">
    <source>
        <dbReference type="SAM" id="Phobius"/>
    </source>
</evidence>
<keyword evidence="1" id="KW-0472">Membrane</keyword>
<organism evidence="2 3">
    <name type="scientific">Suilimivivens aceti</name>
    <dbReference type="NCBI Taxonomy" id="2981774"/>
    <lineage>
        <taxon>Bacteria</taxon>
        <taxon>Bacillati</taxon>
        <taxon>Bacillota</taxon>
        <taxon>Clostridia</taxon>
        <taxon>Lachnospirales</taxon>
        <taxon>Lachnospiraceae</taxon>
        <taxon>Suilimivivens</taxon>
    </lineage>
</organism>
<dbReference type="Proteomes" id="UP001652432">
    <property type="component" value="Unassembled WGS sequence"/>
</dbReference>
<accession>A0ABT2T693</accession>
<comment type="caution">
    <text evidence="2">The sequence shown here is derived from an EMBL/GenBank/DDBJ whole genome shotgun (WGS) entry which is preliminary data.</text>
</comment>
<keyword evidence="3" id="KW-1185">Reference proteome</keyword>
<name>A0ABT2T693_9FIRM</name>
<evidence type="ECO:0000313" key="2">
    <source>
        <dbReference type="EMBL" id="MCU6745783.1"/>
    </source>
</evidence>
<proteinExistence type="predicted"/>
<protein>
    <submittedName>
        <fullName evidence="2">Uncharacterized protein</fullName>
    </submittedName>
</protein>
<evidence type="ECO:0000313" key="3">
    <source>
        <dbReference type="Proteomes" id="UP001652432"/>
    </source>
</evidence>
<reference evidence="2 3" key="1">
    <citation type="journal article" date="2021" name="ISME Commun">
        <title>Automated analysis of genomic sequences facilitates high-throughput and comprehensive description of bacteria.</title>
        <authorList>
            <person name="Hitch T.C.A."/>
        </authorList>
    </citation>
    <scope>NUCLEOTIDE SEQUENCE [LARGE SCALE GENOMIC DNA]</scope>
    <source>
        <strain evidence="2 3">Sanger_18</strain>
    </source>
</reference>
<keyword evidence="1" id="KW-1133">Transmembrane helix</keyword>
<feature type="transmembrane region" description="Helical" evidence="1">
    <location>
        <begin position="49"/>
        <end position="68"/>
    </location>
</feature>
<dbReference type="EMBL" id="JAOQKJ010000017">
    <property type="protein sequence ID" value="MCU6745783.1"/>
    <property type="molecule type" value="Genomic_DNA"/>
</dbReference>
<keyword evidence="1" id="KW-0812">Transmembrane</keyword>
<sequence length="69" mass="8085">MKKPKLSIEKADTTLQNVFSACKMTPNTIPFPRIVSQQKSDFIYFKSTIYISFFVLLLTLLMPFFVLFR</sequence>
<gene>
    <name evidence="2" type="ORF">OCV77_15005</name>
</gene>